<dbReference type="EMBL" id="NEXJ01000047">
    <property type="protein sequence ID" value="PSN91451.1"/>
    <property type="molecule type" value="Genomic_DNA"/>
</dbReference>
<gene>
    <name evidence="2" type="ORF">B9Q08_02870</name>
</gene>
<dbReference type="CDD" id="cd19072">
    <property type="entry name" value="AKR_AKR3F1-like"/>
    <property type="match status" value="1"/>
</dbReference>
<dbReference type="PIRSF" id="PIRSF000097">
    <property type="entry name" value="AKR"/>
    <property type="match status" value="1"/>
</dbReference>
<dbReference type="InterPro" id="IPR018170">
    <property type="entry name" value="Aldo/ket_reductase_CS"/>
</dbReference>
<dbReference type="InterPro" id="IPR036812">
    <property type="entry name" value="NAD(P)_OxRdtase_dom_sf"/>
</dbReference>
<reference evidence="2 3" key="1">
    <citation type="submission" date="2017-04" db="EMBL/GenBank/DDBJ databases">
        <title>Novel microbial lineages endemic to geothermal iron-oxide mats fill important gaps in the evolutionary history of Archaea.</title>
        <authorList>
            <person name="Jay Z.J."/>
            <person name="Beam J.P."/>
            <person name="Dlakic M."/>
            <person name="Rusch D.B."/>
            <person name="Kozubal M.A."/>
            <person name="Inskeep W.P."/>
        </authorList>
    </citation>
    <scope>NUCLEOTIDE SEQUENCE [LARGE SCALE GENOMIC DNA]</scope>
    <source>
        <strain evidence="2">ECH_B_SAG-M15</strain>
    </source>
</reference>
<organism evidence="2 3">
    <name type="scientific">Candidatus Marsarchaeota G2 archaeon ECH_B_SAG-M15</name>
    <dbReference type="NCBI Taxonomy" id="1978162"/>
    <lineage>
        <taxon>Archaea</taxon>
        <taxon>Candidatus Marsarchaeota</taxon>
        <taxon>Candidatus Marsarchaeota group 2</taxon>
    </lineage>
</organism>
<dbReference type="GO" id="GO:0016491">
    <property type="term" value="F:oxidoreductase activity"/>
    <property type="evidence" value="ECO:0007669"/>
    <property type="project" value="InterPro"/>
</dbReference>
<evidence type="ECO:0000313" key="2">
    <source>
        <dbReference type="EMBL" id="PSN91451.1"/>
    </source>
</evidence>
<dbReference type="InterPro" id="IPR020471">
    <property type="entry name" value="AKR"/>
</dbReference>
<dbReference type="PROSITE" id="PS00062">
    <property type="entry name" value="ALDOKETO_REDUCTASE_2"/>
    <property type="match status" value="1"/>
</dbReference>
<dbReference type="AlphaFoldDB" id="A0A2R6AYH0"/>
<evidence type="ECO:0000313" key="3">
    <source>
        <dbReference type="Proteomes" id="UP000240490"/>
    </source>
</evidence>
<dbReference type="InterPro" id="IPR023210">
    <property type="entry name" value="NADP_OxRdtase_dom"/>
</dbReference>
<name>A0A2R6AYH0_9ARCH</name>
<proteinExistence type="predicted"/>
<dbReference type="SUPFAM" id="SSF51430">
    <property type="entry name" value="NAD(P)-linked oxidoreductase"/>
    <property type="match status" value="1"/>
</dbReference>
<dbReference type="Proteomes" id="UP000240490">
    <property type="component" value="Unassembled WGS sequence"/>
</dbReference>
<dbReference type="PRINTS" id="PR00069">
    <property type="entry name" value="ALDKETRDTASE"/>
</dbReference>
<dbReference type="Pfam" id="PF00248">
    <property type="entry name" value="Aldo_ket_red"/>
    <property type="match status" value="1"/>
</dbReference>
<evidence type="ECO:0000259" key="1">
    <source>
        <dbReference type="Pfam" id="PF00248"/>
    </source>
</evidence>
<comment type="caution">
    <text evidence="2">The sequence shown here is derived from an EMBL/GenBank/DDBJ whole genome shotgun (WGS) entry which is preliminary data.</text>
</comment>
<dbReference type="PANTHER" id="PTHR43638:SF3">
    <property type="entry name" value="ALDEHYDE REDUCTASE"/>
    <property type="match status" value="1"/>
</dbReference>
<accession>A0A2R6AYH0</accession>
<dbReference type="Gene3D" id="3.20.20.100">
    <property type="entry name" value="NADP-dependent oxidoreductase domain"/>
    <property type="match status" value="1"/>
</dbReference>
<sequence length="275" mass="30796">MEYKKFAKSGVRVSAVGMGTYYDPLWIVTAYLGWRRGAQAKIQAIRSGLELGINLVDTAEIYQSEPLVAKAIAGLRREDVFLATKVWSNHLRRDRLIKSLEASMRRLGVSYVDLYQIHFPNPRVPISETMGAMEEMVDKGKIRFIGVSNFSLEQMVEAHHSLKKYELSSTQMEYSLANRSIEKDILPYCEKNGIAVLAYFPLAHGKLASNTELSKIGAKYGKTPSQMALNILASKPNVFPIPRASRVEHVKLNAESVGWRVSDEDKAKIEALFAG</sequence>
<dbReference type="PANTHER" id="PTHR43638">
    <property type="entry name" value="OXIDOREDUCTASE, ALDO/KETO REDUCTASE FAMILY PROTEIN"/>
    <property type="match status" value="1"/>
</dbReference>
<feature type="domain" description="NADP-dependent oxidoreductase" evidence="1">
    <location>
        <begin position="39"/>
        <end position="272"/>
    </location>
</feature>
<protein>
    <submittedName>
        <fullName evidence="2">Aldo/keto reductase</fullName>
    </submittedName>
</protein>